<dbReference type="Proteomes" id="UP000446786">
    <property type="component" value="Unassembled WGS sequence"/>
</dbReference>
<gene>
    <name evidence="1" type="ORF">GRI94_08125</name>
</gene>
<dbReference type="OrthoDB" id="7282816at2"/>
<reference evidence="1 2" key="1">
    <citation type="submission" date="2019-12" db="EMBL/GenBank/DDBJ databases">
        <title>Genomic-based taxomic classification of the family Erythrobacteraceae.</title>
        <authorList>
            <person name="Xu L."/>
        </authorList>
    </citation>
    <scope>NUCLEOTIDE SEQUENCE [LARGE SCALE GENOMIC DNA]</scope>
    <source>
        <strain evidence="1 2">JCM 16677</strain>
    </source>
</reference>
<comment type="caution">
    <text evidence="1">The sequence shown here is derived from an EMBL/GenBank/DDBJ whole genome shotgun (WGS) entry which is preliminary data.</text>
</comment>
<dbReference type="RefSeq" id="WP_160779197.1">
    <property type="nucleotide sequence ID" value="NZ_BAAAZF010000001.1"/>
</dbReference>
<sequence length="122" mass="13420">MLAQTRSVAAAARFVGMGRESAYRLRGRPGAASFCAAWDAALGKGMGKGIGMGLGQPPSTAHHATRKSTLSELEWRVETGLWQVILHHGRYLGVRKKLDNSALLMLTRRIDRIEHGIRDRAR</sequence>
<keyword evidence="2" id="KW-1185">Reference proteome</keyword>
<proteinExistence type="predicted"/>
<evidence type="ECO:0000313" key="2">
    <source>
        <dbReference type="Proteomes" id="UP000446786"/>
    </source>
</evidence>
<dbReference type="EMBL" id="WTYE01000001">
    <property type="protein sequence ID" value="MXP31788.1"/>
    <property type="molecule type" value="Genomic_DNA"/>
</dbReference>
<evidence type="ECO:0000313" key="1">
    <source>
        <dbReference type="EMBL" id="MXP31788.1"/>
    </source>
</evidence>
<accession>A0A845AYE9</accession>
<name>A0A845AYE9_9SPHN</name>
<dbReference type="AlphaFoldDB" id="A0A845AYE9"/>
<protein>
    <submittedName>
        <fullName evidence="1">Uncharacterized protein</fullName>
    </submittedName>
</protein>
<organism evidence="1 2">
    <name type="scientific">Parerythrobacter jejuensis</name>
    <dbReference type="NCBI Taxonomy" id="795812"/>
    <lineage>
        <taxon>Bacteria</taxon>
        <taxon>Pseudomonadati</taxon>
        <taxon>Pseudomonadota</taxon>
        <taxon>Alphaproteobacteria</taxon>
        <taxon>Sphingomonadales</taxon>
        <taxon>Erythrobacteraceae</taxon>
        <taxon>Parerythrobacter</taxon>
    </lineage>
</organism>